<dbReference type="InterPro" id="IPR021124">
    <property type="entry name" value="CRISPR-assoc_prot_Cas5"/>
</dbReference>
<dbReference type="EC" id="3.1.-.-" evidence="2"/>
<evidence type="ECO:0000313" key="4">
    <source>
        <dbReference type="Proteomes" id="UP000219621"/>
    </source>
</evidence>
<keyword evidence="2" id="KW-0378">Hydrolase</keyword>
<proteinExistence type="inferred from homology"/>
<comment type="function">
    <text evidence="2">CRISPR (clustered regularly interspaced short palindromic repeat) is an adaptive immune system that provides protection against mobile genetic elements (viruses, transposable elements and conjugative plasmids). CRISPR clusters contain spacers, sequences complementary to antecedent mobile elements, and target invading nucleic acids. CRISPR clusters are transcribed and processed into CRISPR RNA (crRNA).</text>
</comment>
<keyword evidence="1 2" id="KW-0051">Antiviral defense</keyword>
<dbReference type="RefSeq" id="WP_097278399.1">
    <property type="nucleotide sequence ID" value="NZ_OCNJ01000003.1"/>
</dbReference>
<dbReference type="GO" id="GO:0043571">
    <property type="term" value="P:maintenance of CRISPR repeat elements"/>
    <property type="evidence" value="ECO:0007669"/>
    <property type="project" value="UniProtKB-UniRule"/>
</dbReference>
<dbReference type="GO" id="GO:0016787">
    <property type="term" value="F:hydrolase activity"/>
    <property type="evidence" value="ECO:0007669"/>
    <property type="project" value="UniProtKB-KW"/>
</dbReference>
<keyword evidence="4" id="KW-1185">Reference proteome</keyword>
<dbReference type="InterPro" id="IPR013422">
    <property type="entry name" value="CRISPR-assoc_prot_Cas5_N"/>
</dbReference>
<keyword evidence="2" id="KW-0694">RNA-binding</keyword>
<dbReference type="PIRSF" id="PIRSF029950">
    <property type="entry name" value="Cas_CT1134"/>
    <property type="match status" value="1"/>
</dbReference>
<dbReference type="Proteomes" id="UP000219621">
    <property type="component" value="Unassembled WGS sequence"/>
</dbReference>
<dbReference type="EMBL" id="OCNJ01000003">
    <property type="protein sequence ID" value="SOD93297.1"/>
    <property type="molecule type" value="Genomic_DNA"/>
</dbReference>
<dbReference type="Pfam" id="PF09704">
    <property type="entry name" value="Cas_Cas5d"/>
    <property type="match status" value="1"/>
</dbReference>
<keyword evidence="2" id="KW-0255">Endonuclease</keyword>
<accession>A0A286GCQ0</accession>
<gene>
    <name evidence="3" type="ORF">SAMN05421508_10319</name>
</gene>
<dbReference type="CDD" id="cd09752">
    <property type="entry name" value="Cas5_I-C"/>
    <property type="match status" value="1"/>
</dbReference>
<dbReference type="Gene3D" id="3.30.70.2660">
    <property type="match status" value="1"/>
</dbReference>
<dbReference type="NCBIfam" id="TIGR02593">
    <property type="entry name" value="CRISPR_cas5"/>
    <property type="match status" value="1"/>
</dbReference>
<dbReference type="GO" id="GO:0051607">
    <property type="term" value="P:defense response to virus"/>
    <property type="evidence" value="ECO:0007669"/>
    <property type="project" value="UniProtKB-UniRule"/>
</dbReference>
<dbReference type="GO" id="GO:0004519">
    <property type="term" value="F:endonuclease activity"/>
    <property type="evidence" value="ECO:0007669"/>
    <property type="project" value="UniProtKB-UniRule"/>
</dbReference>
<reference evidence="3 4" key="1">
    <citation type="submission" date="2017-09" db="EMBL/GenBank/DDBJ databases">
        <authorList>
            <person name="Ehlers B."/>
            <person name="Leendertz F.H."/>
        </authorList>
    </citation>
    <scope>NUCLEOTIDE SEQUENCE [LARGE SCALE GENOMIC DNA]</scope>
    <source>
        <strain evidence="3 4">USBA 140</strain>
    </source>
</reference>
<evidence type="ECO:0000256" key="2">
    <source>
        <dbReference type="PIRNR" id="PIRNR029950"/>
    </source>
</evidence>
<dbReference type="AlphaFoldDB" id="A0A286GCQ0"/>
<dbReference type="OrthoDB" id="5621871at2"/>
<dbReference type="InterPro" id="IPR010155">
    <property type="entry name" value="CRISPR-assoc_prot_Cas5d"/>
</dbReference>
<comment type="similarity">
    <text evidence="2">Belongs to the CRISPR-associated protein Cas5 family. Subtype I-C/Dvulg subfamily.</text>
</comment>
<evidence type="ECO:0000256" key="1">
    <source>
        <dbReference type="ARBA" id="ARBA00023118"/>
    </source>
</evidence>
<organism evidence="3 4">
    <name type="scientific">Caenispirillum bisanense</name>
    <dbReference type="NCBI Taxonomy" id="414052"/>
    <lineage>
        <taxon>Bacteria</taxon>
        <taxon>Pseudomonadati</taxon>
        <taxon>Pseudomonadota</taxon>
        <taxon>Alphaproteobacteria</taxon>
        <taxon>Rhodospirillales</taxon>
        <taxon>Novispirillaceae</taxon>
        <taxon>Caenispirillum</taxon>
    </lineage>
</organism>
<keyword evidence="2" id="KW-0540">Nuclease</keyword>
<protein>
    <recommendedName>
        <fullName evidence="2">pre-crRNA processing endonuclease</fullName>
        <ecNumber evidence="2">3.1.-.-</ecNumber>
    </recommendedName>
</protein>
<dbReference type="NCBIfam" id="TIGR01876">
    <property type="entry name" value="cas_Cas5d"/>
    <property type="match status" value="1"/>
</dbReference>
<dbReference type="GO" id="GO:0003723">
    <property type="term" value="F:RNA binding"/>
    <property type="evidence" value="ECO:0007669"/>
    <property type="project" value="UniProtKB-UniRule"/>
</dbReference>
<evidence type="ECO:0000313" key="3">
    <source>
        <dbReference type="EMBL" id="SOD93297.1"/>
    </source>
</evidence>
<name>A0A286GCQ0_9PROT</name>
<sequence>MTRGIQIKVWGDYALFSRPEFKTERASYEVLTPSAARGILEAVHWKRAIRWVIDRIHVRRPIRFETIRRNEVAGKAPYTSARQAARGEKPMPYLVVEDDRQQRAALVLRDVEYVIEAHFDMTDRAGPGDNPAKHLEMARRRIERGQCAWQPSLGTREFTAFFGPVEPGELETVPDALRGERDLGWMLHDIDFADGMTPHFFHAVLRDGVLDVPPFTPRGRAAS</sequence>